<dbReference type="InterPro" id="IPR051604">
    <property type="entry name" value="Ergot_Alk_Oxidoreductase"/>
</dbReference>
<name>A0ABP5HZI8_9MICO</name>
<accession>A0ABP5HZI8</accession>
<evidence type="ECO:0000256" key="1">
    <source>
        <dbReference type="SAM" id="MobiDB-lite"/>
    </source>
</evidence>
<feature type="region of interest" description="Disordered" evidence="1">
    <location>
        <begin position="95"/>
        <end position="119"/>
    </location>
</feature>
<evidence type="ECO:0000313" key="2">
    <source>
        <dbReference type="EMBL" id="GAA2089417.1"/>
    </source>
</evidence>
<dbReference type="Gene3D" id="3.40.50.720">
    <property type="entry name" value="NAD(P)-binding Rossmann-like Domain"/>
    <property type="match status" value="1"/>
</dbReference>
<comment type="caution">
    <text evidence="2">The sequence shown here is derived from an EMBL/GenBank/DDBJ whole genome shotgun (WGS) entry which is preliminary data.</text>
</comment>
<dbReference type="RefSeq" id="WP_344334861.1">
    <property type="nucleotide sequence ID" value="NZ_BAAAPZ010000002.1"/>
</dbReference>
<gene>
    <name evidence="2" type="ORF">GCM10009823_05180</name>
</gene>
<reference evidence="3" key="1">
    <citation type="journal article" date="2019" name="Int. J. Syst. Evol. Microbiol.">
        <title>The Global Catalogue of Microorganisms (GCM) 10K type strain sequencing project: providing services to taxonomists for standard genome sequencing and annotation.</title>
        <authorList>
            <consortium name="The Broad Institute Genomics Platform"/>
            <consortium name="The Broad Institute Genome Sequencing Center for Infectious Disease"/>
            <person name="Wu L."/>
            <person name="Ma J."/>
        </authorList>
    </citation>
    <scope>NUCLEOTIDE SEQUENCE [LARGE SCALE GENOMIC DNA]</scope>
    <source>
        <strain evidence="3">JCM 15900</strain>
    </source>
</reference>
<evidence type="ECO:0000313" key="3">
    <source>
        <dbReference type="Proteomes" id="UP001500984"/>
    </source>
</evidence>
<dbReference type="EMBL" id="BAAAPZ010000002">
    <property type="protein sequence ID" value="GAA2089417.1"/>
    <property type="molecule type" value="Genomic_DNA"/>
</dbReference>
<dbReference type="PANTHER" id="PTHR43162">
    <property type="match status" value="1"/>
</dbReference>
<feature type="compositionally biased region" description="Acidic residues" evidence="1">
    <location>
        <begin position="96"/>
        <end position="108"/>
    </location>
</feature>
<keyword evidence="3" id="KW-1185">Reference proteome</keyword>
<protein>
    <recommendedName>
        <fullName evidence="4">NmrA-like family protein</fullName>
    </recommendedName>
</protein>
<dbReference type="InterPro" id="IPR036291">
    <property type="entry name" value="NAD(P)-bd_dom_sf"/>
</dbReference>
<dbReference type="PANTHER" id="PTHR43162:SF1">
    <property type="entry name" value="PRESTALK A DIFFERENTIATION PROTEIN A"/>
    <property type="match status" value="1"/>
</dbReference>
<dbReference type="SUPFAM" id="SSF51735">
    <property type="entry name" value="NAD(P)-binding Rossmann-fold domains"/>
    <property type="match status" value="1"/>
</dbReference>
<evidence type="ECO:0008006" key="4">
    <source>
        <dbReference type="Google" id="ProtNLM"/>
    </source>
</evidence>
<proteinExistence type="predicted"/>
<dbReference type="Proteomes" id="UP001500984">
    <property type="component" value="Unassembled WGS sequence"/>
</dbReference>
<organism evidence="2 3">
    <name type="scientific">Brevibacterium salitolerans</name>
    <dbReference type="NCBI Taxonomy" id="1403566"/>
    <lineage>
        <taxon>Bacteria</taxon>
        <taxon>Bacillati</taxon>
        <taxon>Actinomycetota</taxon>
        <taxon>Actinomycetes</taxon>
        <taxon>Micrococcales</taxon>
        <taxon>Brevibacteriaceae</taxon>
        <taxon>Brevibacterium</taxon>
    </lineage>
</organism>
<sequence length="142" mass="15220">MIGAPAPGPFADQESNAVHEADIADVAAVALLHDGHEGHAYEVNGPETLTRADQAQVIGTAIGRDVRFVELTRSQAREQWLADGMDLDLADWLLGPDDESEDHGEDTCDTGPAPTSEAITGRPARTLHQWALEHAQAFTTQT</sequence>
<dbReference type="Gene3D" id="3.90.25.10">
    <property type="entry name" value="UDP-galactose 4-epimerase, domain 1"/>
    <property type="match status" value="1"/>
</dbReference>